<evidence type="ECO:0000259" key="5">
    <source>
        <dbReference type="PROSITE" id="PS51085"/>
    </source>
</evidence>
<dbReference type="GO" id="GO:0051537">
    <property type="term" value="F:2 iron, 2 sulfur cluster binding"/>
    <property type="evidence" value="ECO:0007669"/>
    <property type="project" value="InterPro"/>
</dbReference>
<keyword evidence="4" id="KW-0411">Iron-sulfur</keyword>
<keyword evidence="2" id="KW-0560">Oxidoreductase</keyword>
<dbReference type="PROSITE" id="PS00197">
    <property type="entry name" value="2FE2S_FER_1"/>
    <property type="match status" value="1"/>
</dbReference>
<evidence type="ECO:0000256" key="4">
    <source>
        <dbReference type="ARBA" id="ARBA00023014"/>
    </source>
</evidence>
<feature type="domain" description="4Fe-4S ferredoxin-type" evidence="6">
    <location>
        <begin position="107"/>
        <end position="136"/>
    </location>
</feature>
<accession>A0A7X6DSB8</accession>
<dbReference type="GO" id="GO:0046872">
    <property type="term" value="F:metal ion binding"/>
    <property type="evidence" value="ECO:0007669"/>
    <property type="project" value="UniProtKB-KW"/>
</dbReference>
<dbReference type="Pfam" id="PF13510">
    <property type="entry name" value="Fer2_4"/>
    <property type="match status" value="1"/>
</dbReference>
<feature type="domain" description="2Fe-2S ferredoxin-type" evidence="5">
    <location>
        <begin position="9"/>
        <end position="87"/>
    </location>
</feature>
<dbReference type="AlphaFoldDB" id="A0A7X6DSB8"/>
<dbReference type="InterPro" id="IPR017896">
    <property type="entry name" value="4Fe4S_Fe-S-bd"/>
</dbReference>
<dbReference type="SUPFAM" id="SSF46548">
    <property type="entry name" value="alpha-helical ferredoxin"/>
    <property type="match status" value="1"/>
</dbReference>
<name>A0A7X6DSB8_9BACT</name>
<organism evidence="7 8">
    <name type="scientific">Candidatus Manganitrophus noduliformans</name>
    <dbReference type="NCBI Taxonomy" id="2606439"/>
    <lineage>
        <taxon>Bacteria</taxon>
        <taxon>Pseudomonadati</taxon>
        <taxon>Nitrospirota</taxon>
        <taxon>Nitrospiria</taxon>
        <taxon>Candidatus Troglogloeales</taxon>
        <taxon>Candidatus Manganitrophaceae</taxon>
        <taxon>Candidatus Manganitrophus</taxon>
    </lineage>
</organism>
<proteinExistence type="predicted"/>
<keyword evidence="1" id="KW-0479">Metal-binding</keyword>
<dbReference type="RefSeq" id="WP_168061751.1">
    <property type="nucleotide sequence ID" value="NZ_VTOW01000003.1"/>
</dbReference>
<dbReference type="Gene3D" id="3.10.20.440">
    <property type="entry name" value="2Fe-2S iron-sulphur cluster binding domain, sarcosine oxidase, alpha subunit, N-terminal domain"/>
    <property type="match status" value="1"/>
</dbReference>
<evidence type="ECO:0000313" key="8">
    <source>
        <dbReference type="Proteomes" id="UP000534783"/>
    </source>
</evidence>
<dbReference type="PROSITE" id="PS51085">
    <property type="entry name" value="2FE2S_FER_2"/>
    <property type="match status" value="1"/>
</dbReference>
<sequence length="228" mass="24717">MSHSDSQSSLIRIEVDGAEHPVPEGITVIQAMWHLGRPTIHGVGCLGGVCGACPITYRLPDQMSSKTGLACQTAVRDGMAITFIPSDSSKKAIALLPKEAPTQKTLFQYYPETRRCTACRACTSVCPQEIDVMGGVRAAINGELATVAEKFTTCVMCGLCAAVCEVQIKPHRVGMYVRRLTGAFYPKEATGLLHRIEEVRSGKYASAWDRLLSADDAALSEYCRSEEK</sequence>
<dbReference type="InterPro" id="IPR036010">
    <property type="entry name" value="2Fe-2S_ferredoxin-like_sf"/>
</dbReference>
<dbReference type="Pfam" id="PF13187">
    <property type="entry name" value="Fer4_9"/>
    <property type="match status" value="1"/>
</dbReference>
<dbReference type="SUPFAM" id="SSF54292">
    <property type="entry name" value="2Fe-2S ferredoxin-like"/>
    <property type="match status" value="1"/>
</dbReference>
<dbReference type="InterPro" id="IPR006058">
    <property type="entry name" value="2Fe2S_fd_BS"/>
</dbReference>
<evidence type="ECO:0000256" key="2">
    <source>
        <dbReference type="ARBA" id="ARBA00023002"/>
    </source>
</evidence>
<comment type="caution">
    <text evidence="7">The sequence shown here is derived from an EMBL/GenBank/DDBJ whole genome shotgun (WGS) entry which is preliminary data.</text>
</comment>
<evidence type="ECO:0000256" key="1">
    <source>
        <dbReference type="ARBA" id="ARBA00022723"/>
    </source>
</evidence>
<dbReference type="InterPro" id="IPR001041">
    <property type="entry name" value="2Fe-2S_ferredoxin-type"/>
</dbReference>
<evidence type="ECO:0000259" key="6">
    <source>
        <dbReference type="PROSITE" id="PS51379"/>
    </source>
</evidence>
<dbReference type="PROSITE" id="PS00198">
    <property type="entry name" value="4FE4S_FER_1"/>
    <property type="match status" value="2"/>
</dbReference>
<dbReference type="GO" id="GO:0016491">
    <property type="term" value="F:oxidoreductase activity"/>
    <property type="evidence" value="ECO:0007669"/>
    <property type="project" value="UniProtKB-KW"/>
</dbReference>
<dbReference type="Proteomes" id="UP000534783">
    <property type="component" value="Unassembled WGS sequence"/>
</dbReference>
<dbReference type="InterPro" id="IPR017900">
    <property type="entry name" value="4Fe4S_Fe_S_CS"/>
</dbReference>
<reference evidence="7 8" key="1">
    <citation type="journal article" date="2020" name="Nature">
        <title>Bacterial chemolithoautotrophy via manganese oxidation.</title>
        <authorList>
            <person name="Yu H."/>
            <person name="Leadbetter J.R."/>
        </authorList>
    </citation>
    <scope>NUCLEOTIDE SEQUENCE [LARGE SCALE GENOMIC DNA]</scope>
    <source>
        <strain evidence="7 8">Mn-1</strain>
    </source>
</reference>
<gene>
    <name evidence="7" type="ORF">MNODULE_16030</name>
</gene>
<dbReference type="Gene3D" id="3.30.70.20">
    <property type="match status" value="1"/>
</dbReference>
<keyword evidence="8" id="KW-1185">Reference proteome</keyword>
<protein>
    <submittedName>
        <fullName evidence="7">4Fe-4S dicluster domain-containing protein</fullName>
    </submittedName>
</protein>
<keyword evidence="3" id="KW-0408">Iron</keyword>
<dbReference type="PROSITE" id="PS51379">
    <property type="entry name" value="4FE4S_FER_2"/>
    <property type="match status" value="1"/>
</dbReference>
<evidence type="ECO:0000256" key="3">
    <source>
        <dbReference type="ARBA" id="ARBA00023004"/>
    </source>
</evidence>
<dbReference type="InterPro" id="IPR042204">
    <property type="entry name" value="2Fe-2S-bd_N"/>
</dbReference>
<evidence type="ECO:0000313" key="7">
    <source>
        <dbReference type="EMBL" id="NKE72259.1"/>
    </source>
</evidence>
<dbReference type="EMBL" id="VTOW01000003">
    <property type="protein sequence ID" value="NKE72259.1"/>
    <property type="molecule type" value="Genomic_DNA"/>
</dbReference>